<dbReference type="Gene3D" id="3.40.190.10">
    <property type="entry name" value="Periplasmic binding protein-like II"/>
    <property type="match status" value="1"/>
</dbReference>
<proteinExistence type="predicted"/>
<dbReference type="GO" id="GO:0043190">
    <property type="term" value="C:ATP-binding cassette (ABC) transporter complex"/>
    <property type="evidence" value="ECO:0007669"/>
    <property type="project" value="InterPro"/>
</dbReference>
<evidence type="ECO:0000313" key="3">
    <source>
        <dbReference type="Proteomes" id="UP000234789"/>
    </source>
</evidence>
<name>A0A2N5NAN7_9BACL</name>
<dbReference type="Proteomes" id="UP000234789">
    <property type="component" value="Unassembled WGS sequence"/>
</dbReference>
<dbReference type="Pfam" id="PF04069">
    <property type="entry name" value="OpuAC"/>
    <property type="match status" value="1"/>
</dbReference>
<dbReference type="SUPFAM" id="SSF53850">
    <property type="entry name" value="Periplasmic binding protein-like II"/>
    <property type="match status" value="1"/>
</dbReference>
<evidence type="ECO:0000259" key="1">
    <source>
        <dbReference type="Pfam" id="PF04069"/>
    </source>
</evidence>
<organism evidence="2 3">
    <name type="scientific">Paenibacillus pasadenensis</name>
    <dbReference type="NCBI Taxonomy" id="217090"/>
    <lineage>
        <taxon>Bacteria</taxon>
        <taxon>Bacillati</taxon>
        <taxon>Bacillota</taxon>
        <taxon>Bacilli</taxon>
        <taxon>Bacillales</taxon>
        <taxon>Paenibacillaceae</taxon>
        <taxon>Paenibacillus</taxon>
    </lineage>
</organism>
<dbReference type="Gene3D" id="3.40.190.120">
    <property type="entry name" value="Osmoprotection protein (prox), domain 2"/>
    <property type="match status" value="1"/>
</dbReference>
<evidence type="ECO:0000313" key="2">
    <source>
        <dbReference type="EMBL" id="PLT47416.1"/>
    </source>
</evidence>
<dbReference type="InterPro" id="IPR007210">
    <property type="entry name" value="ABC_Gly_betaine_transp_sub-bd"/>
</dbReference>
<feature type="domain" description="ABC-type glycine betaine transport system substrate-binding" evidence="1">
    <location>
        <begin position="62"/>
        <end position="327"/>
    </location>
</feature>
<protein>
    <submittedName>
        <fullName evidence="2">Osmotically activated L-carnitine/choline ABC transporter, substrate-binding protein OpuCC</fullName>
    </submittedName>
</protein>
<sequence>MSLARRCGERGTDKGRCGWRWPKAATALKALAGKPRAARTAASACLVLLLTLAGAGCGARPDLRIGAQTFTETKILAEMYKALIEQKTGLDVKVIPDLAASPLVFSALDRGDIDLATLYSGEIFNNHFPLESLTKDRAEVLRQAQEGFDRYYGFDWMDPLGFENTYAFTVRRQVAEASGYRSISDIKPDAASMRFGVDTSWLERASDGYPAFRQEYGISFAKAYPMELSLVYTAVKNEQVDIVLAYSTDARLKAFDLQTLQDDRHFFPPYDASPVMRKEMEALHPGVKEALRPLIGAIDAETMIGLNYQVDIEKKSEREVALAYLKQKGLIPK</sequence>
<comment type="caution">
    <text evidence="2">The sequence shown here is derived from an EMBL/GenBank/DDBJ whole genome shotgun (WGS) entry which is preliminary data.</text>
</comment>
<gene>
    <name evidence="2" type="ORF">B8V81_1640</name>
</gene>
<dbReference type="GO" id="GO:0022857">
    <property type="term" value="F:transmembrane transporter activity"/>
    <property type="evidence" value="ECO:0007669"/>
    <property type="project" value="InterPro"/>
</dbReference>
<dbReference type="EMBL" id="NFEZ01000003">
    <property type="protein sequence ID" value="PLT47416.1"/>
    <property type="molecule type" value="Genomic_DNA"/>
</dbReference>
<accession>A0A2N5NAN7</accession>
<dbReference type="AlphaFoldDB" id="A0A2N5NAN7"/>
<reference evidence="2 3" key="1">
    <citation type="submission" date="2017-05" db="EMBL/GenBank/DDBJ databases">
        <title>Functional genome analysis of Paenibacillus pasadenensis strain R16: insights on endophytic life style and antifungal activity.</title>
        <authorList>
            <person name="Passera A."/>
            <person name="Marcolungo L."/>
            <person name="Casati P."/>
            <person name="Brasca M."/>
            <person name="Quaglino F."/>
            <person name="Delledonne M."/>
        </authorList>
    </citation>
    <scope>NUCLEOTIDE SEQUENCE [LARGE SCALE GENOMIC DNA]</scope>
    <source>
        <strain evidence="2 3">R16</strain>
    </source>
</reference>
<keyword evidence="3" id="KW-1185">Reference proteome</keyword>
<dbReference type="RefSeq" id="WP_101808096.1">
    <property type="nucleotide sequence ID" value="NZ_NFEZ01000003.1"/>
</dbReference>